<evidence type="ECO:0000313" key="17">
    <source>
        <dbReference type="EMBL" id="CAD7194468.1"/>
    </source>
</evidence>
<gene>
    <name evidence="17" type="ORF">TDIB3V08_LOCUS892</name>
</gene>
<dbReference type="InterPro" id="IPR013020">
    <property type="entry name" value="Rad3/Chl1-like"/>
</dbReference>
<keyword evidence="5" id="KW-0547">Nucleotide-binding</keyword>
<dbReference type="GO" id="GO:0005524">
    <property type="term" value="F:ATP binding"/>
    <property type="evidence" value="ECO:0007669"/>
    <property type="project" value="UniProtKB-KW"/>
</dbReference>
<keyword evidence="11 14" id="KW-0175">Coiled coil</keyword>
<evidence type="ECO:0000256" key="1">
    <source>
        <dbReference type="ARBA" id="ARBA00001966"/>
    </source>
</evidence>
<dbReference type="SMART" id="SM00488">
    <property type="entry name" value="DEXDc2"/>
    <property type="match status" value="1"/>
</dbReference>
<comment type="subcellular location">
    <subcellularLocation>
        <location evidence="2">Nucleus</location>
    </subcellularLocation>
</comment>
<dbReference type="GO" id="GO:0051536">
    <property type="term" value="F:iron-sulfur cluster binding"/>
    <property type="evidence" value="ECO:0007669"/>
    <property type="project" value="UniProtKB-KW"/>
</dbReference>
<protein>
    <recommendedName>
        <fullName evidence="16">Helicase ATP-binding domain-containing protein</fullName>
    </recommendedName>
</protein>
<dbReference type="PANTHER" id="PTHR11472:SF41">
    <property type="entry name" value="ATP-DEPENDENT DNA HELICASE DDX11-RELATED"/>
    <property type="match status" value="1"/>
</dbReference>
<dbReference type="InterPro" id="IPR045028">
    <property type="entry name" value="DinG/Rad3-like"/>
</dbReference>
<feature type="coiled-coil region" evidence="14">
    <location>
        <begin position="331"/>
        <end position="365"/>
    </location>
</feature>
<dbReference type="InterPro" id="IPR006555">
    <property type="entry name" value="ATP-dep_Helicase_C"/>
</dbReference>
<keyword evidence="12" id="KW-0413">Isomerase</keyword>
<keyword evidence="4" id="KW-0479">Metal-binding</keyword>
<evidence type="ECO:0000256" key="6">
    <source>
        <dbReference type="ARBA" id="ARBA00022801"/>
    </source>
</evidence>
<comment type="similarity">
    <text evidence="3">Belongs to the DEAD box helicase family. DEAH subfamily. DDX11/CHL1 sub-subfamily.</text>
</comment>
<dbReference type="GO" id="GO:0003678">
    <property type="term" value="F:DNA helicase activity"/>
    <property type="evidence" value="ECO:0007669"/>
    <property type="project" value="InterPro"/>
</dbReference>
<comment type="cofactor">
    <cofactor evidence="1">
        <name>[4Fe-4S] cluster</name>
        <dbReference type="ChEBI" id="CHEBI:49883"/>
    </cofactor>
</comment>
<dbReference type="InterPro" id="IPR006554">
    <property type="entry name" value="Helicase-like_DEXD_c2"/>
</dbReference>
<dbReference type="NCBIfam" id="TIGR00604">
    <property type="entry name" value="rad3"/>
    <property type="match status" value="1"/>
</dbReference>
<evidence type="ECO:0000256" key="15">
    <source>
        <dbReference type="SAM" id="MobiDB-lite"/>
    </source>
</evidence>
<accession>A0A7R8VBN1</accession>
<feature type="compositionally biased region" description="Basic and acidic residues" evidence="15">
    <location>
        <begin position="10"/>
        <end position="20"/>
    </location>
</feature>
<dbReference type="SUPFAM" id="SSF52540">
    <property type="entry name" value="P-loop containing nucleoside triphosphate hydrolases"/>
    <property type="match status" value="1"/>
</dbReference>
<evidence type="ECO:0000256" key="12">
    <source>
        <dbReference type="ARBA" id="ARBA00023235"/>
    </source>
</evidence>
<feature type="compositionally biased region" description="Polar residues" evidence="15">
    <location>
        <begin position="29"/>
        <end position="38"/>
    </location>
</feature>
<evidence type="ECO:0000256" key="3">
    <source>
        <dbReference type="ARBA" id="ARBA00008435"/>
    </source>
</evidence>
<evidence type="ECO:0000256" key="8">
    <source>
        <dbReference type="ARBA" id="ARBA00022840"/>
    </source>
</evidence>
<dbReference type="GO" id="GO:0003677">
    <property type="term" value="F:DNA binding"/>
    <property type="evidence" value="ECO:0007669"/>
    <property type="project" value="InterPro"/>
</dbReference>
<proteinExistence type="inferred from homology"/>
<name>A0A7R8VBN1_TIMDO</name>
<dbReference type="Pfam" id="PF21773">
    <property type="entry name" value="ODAD1_CC"/>
    <property type="match status" value="1"/>
</dbReference>
<dbReference type="EMBL" id="OA564491">
    <property type="protein sequence ID" value="CAD7194468.1"/>
    <property type="molecule type" value="Genomic_DNA"/>
</dbReference>
<dbReference type="InterPro" id="IPR049258">
    <property type="entry name" value="ODAD1_CC"/>
</dbReference>
<evidence type="ECO:0000256" key="7">
    <source>
        <dbReference type="ARBA" id="ARBA00022806"/>
    </source>
</evidence>
<dbReference type="CDD" id="cd18788">
    <property type="entry name" value="SF2_C_XPD"/>
    <property type="match status" value="1"/>
</dbReference>
<feature type="domain" description="Helicase ATP-binding" evidence="16">
    <location>
        <begin position="944"/>
        <end position="1364"/>
    </location>
</feature>
<dbReference type="InterPro" id="IPR010614">
    <property type="entry name" value="RAD3-like_helicase_DEAD"/>
</dbReference>
<dbReference type="SMART" id="SM00491">
    <property type="entry name" value="HELICc2"/>
    <property type="match status" value="1"/>
</dbReference>
<reference evidence="17" key="1">
    <citation type="submission" date="2020-11" db="EMBL/GenBank/DDBJ databases">
        <authorList>
            <person name="Tran Van P."/>
        </authorList>
    </citation>
    <scope>NUCLEOTIDE SEQUENCE</scope>
</reference>
<dbReference type="GO" id="GO:0005634">
    <property type="term" value="C:nucleus"/>
    <property type="evidence" value="ECO:0007669"/>
    <property type="project" value="UniProtKB-SubCell"/>
</dbReference>
<keyword evidence="6" id="KW-0378">Hydrolase</keyword>
<evidence type="ECO:0000259" key="16">
    <source>
        <dbReference type="PROSITE" id="PS51193"/>
    </source>
</evidence>
<feature type="region of interest" description="Disordered" evidence="15">
    <location>
        <begin position="1"/>
        <end position="38"/>
    </location>
</feature>
<dbReference type="GO" id="GO:0006139">
    <property type="term" value="P:nucleobase-containing compound metabolic process"/>
    <property type="evidence" value="ECO:0007669"/>
    <property type="project" value="InterPro"/>
</dbReference>
<feature type="compositionally biased region" description="Polar residues" evidence="15">
    <location>
        <begin position="1078"/>
        <end position="1096"/>
    </location>
</feature>
<organism evidence="17">
    <name type="scientific">Timema douglasi</name>
    <name type="common">Walking stick</name>
    <dbReference type="NCBI Taxonomy" id="61478"/>
    <lineage>
        <taxon>Eukaryota</taxon>
        <taxon>Metazoa</taxon>
        <taxon>Ecdysozoa</taxon>
        <taxon>Arthropoda</taxon>
        <taxon>Hexapoda</taxon>
        <taxon>Insecta</taxon>
        <taxon>Pterygota</taxon>
        <taxon>Neoptera</taxon>
        <taxon>Polyneoptera</taxon>
        <taxon>Phasmatodea</taxon>
        <taxon>Timematodea</taxon>
        <taxon>Timematoidea</taxon>
        <taxon>Timematidae</taxon>
        <taxon>Timema</taxon>
    </lineage>
</organism>
<dbReference type="InterPro" id="IPR027417">
    <property type="entry name" value="P-loop_NTPase"/>
</dbReference>
<dbReference type="GO" id="GO:0016818">
    <property type="term" value="F:hydrolase activity, acting on acid anhydrides, in phosphorus-containing anhydrides"/>
    <property type="evidence" value="ECO:0007669"/>
    <property type="project" value="InterPro"/>
</dbReference>
<keyword evidence="13" id="KW-0539">Nucleus</keyword>
<dbReference type="GO" id="GO:0034085">
    <property type="term" value="P:establishment of sister chromatid cohesion"/>
    <property type="evidence" value="ECO:0007669"/>
    <property type="project" value="TreeGrafter"/>
</dbReference>
<dbReference type="PROSITE" id="PS51193">
    <property type="entry name" value="HELICASE_ATP_BIND_2"/>
    <property type="match status" value="1"/>
</dbReference>
<evidence type="ECO:0000256" key="11">
    <source>
        <dbReference type="ARBA" id="ARBA00023054"/>
    </source>
</evidence>
<evidence type="ECO:0000256" key="5">
    <source>
        <dbReference type="ARBA" id="ARBA00022741"/>
    </source>
</evidence>
<dbReference type="Gene3D" id="3.40.50.300">
    <property type="entry name" value="P-loop containing nucleotide triphosphate hydrolases"/>
    <property type="match status" value="3"/>
</dbReference>
<evidence type="ECO:0000256" key="10">
    <source>
        <dbReference type="ARBA" id="ARBA00023014"/>
    </source>
</evidence>
<dbReference type="InterPro" id="IPR014013">
    <property type="entry name" value="Helic_SF1/SF2_ATP-bd_DinG/Rad3"/>
</dbReference>
<evidence type="ECO:0000256" key="13">
    <source>
        <dbReference type="ARBA" id="ARBA00023242"/>
    </source>
</evidence>
<dbReference type="Pfam" id="PF13307">
    <property type="entry name" value="Helicase_C_2"/>
    <property type="match status" value="1"/>
</dbReference>
<keyword evidence="7" id="KW-0347">Helicase</keyword>
<evidence type="ECO:0000256" key="4">
    <source>
        <dbReference type="ARBA" id="ARBA00022723"/>
    </source>
</evidence>
<feature type="region of interest" description="Disordered" evidence="15">
    <location>
        <begin position="92"/>
        <end position="111"/>
    </location>
</feature>
<dbReference type="FunFam" id="3.40.50.300:FF:001250">
    <property type="entry name" value="Putative ATP-dependent RNA helicase DDX11"/>
    <property type="match status" value="1"/>
</dbReference>
<evidence type="ECO:0000256" key="14">
    <source>
        <dbReference type="SAM" id="Coils"/>
    </source>
</evidence>
<keyword evidence="9" id="KW-0408">Iron</keyword>
<dbReference type="GO" id="GO:0046872">
    <property type="term" value="F:metal ion binding"/>
    <property type="evidence" value="ECO:0007669"/>
    <property type="project" value="UniProtKB-KW"/>
</dbReference>
<feature type="region of interest" description="Disordered" evidence="15">
    <location>
        <begin position="1067"/>
        <end position="1096"/>
    </location>
</feature>
<dbReference type="Pfam" id="PF06733">
    <property type="entry name" value="DEAD_2"/>
    <property type="match status" value="1"/>
</dbReference>
<sequence length="1857" mass="211594">MRACRSQPETPRHSDERRVECPPFYPKSSLPSTQSSYSHLRNLDGQTIILLTNSAKSTVMVQAVYEKRTLPLLRRSGIGKVKLEEVNPHLRGGRVENHFGKTPPSSPDRDSNLDLPILSRRAQHDKRVSQLRHRGRLYSRNGLDCRKHGDQGSIQARYTEGVPSFSYWGNGTPLWKNKLSTSDRDLNLDLFIVGSLVYCENSSLDHATTEPRCSLVSAPGYLVAGPIPGWYNGVFLKTIMNYEQQRIYNLELHTAKKELQDLQRHYFNLRISDKYKMDMAQMYLKRQRKMIGFLKSENEDLLANARVAGSKGKEATAAEIKAVIKDRLSHMEQYKNKIKIERTQLKELQTQIVKLEKELNRVKVKDKMSEHAILARAVEYEHLLNRLKCRLEVGHDKFGVMLSENKSLRDEITFLLQERHNFNAVYSSLVTLYTKGNTFISSLNEQAILTFCRREEACKQLKKLKCNELEETKMASNEINDLIREEDDYIKFHKFIAFKNSLRVLSNLEERIRLKREKQFAEEINMVERYTVLINKIIHLTGEKDLKQLIRDFQKKEESNFSLYTNVIILNEEVQKIEHSIQCLNNDTETCWQKIRQEKQCHREKMFDLKESRSATNKANEKKAWCEQKMETLMKGLETIFALLGGDRDQMLKKLGDNTHVSLPNVEMHLIAIEFRINELLNVLSYLEDRESLAGLELYRLYYPLEDENSQIYNRLEQWKEEIKQMAVTTPCALCVEQQELTKEGKKCDGRLQLPLVKEELKLDLKERANRLETILHNVSVCLLPKSRQIVEKRSDELNAELQALIKTKSIMTKFLSLLRNIRTDLETITDNYQLLEAGHFRSDCPKLKGKKQQNNSIRKANVAEASDDEFSLTVLTTVACCDGSEEPSSGGEPEAISDEEETPVLLKLDMEFTPYLEQDQLEEYENILGEMGMCEEQEEKLFVPEEFPFPFTPYSIQKDFMKSLYIALEERKLGIFESPTGTGKSLSVICGALTWLCNHEERERRTLSSICNSLIDAKNQLNKAGGDDWLNQQTEEVKITQKLKEVQSQLSKIKLRDEKLETLKRNYGSKNQEKQFQKQSSSVKNDLSEETSSNEPYEDIDIILEDCDVEINDDFDSDKEQEEDEESLGTKVNNVNNSSSVGLTFVIFFCSRTHSQLSQFVGEVQRSPYGSDIRLVSLASRQNYCINKSVQKLKSVTLVNERCLDMQRAKKSRPTTCDVDGKTVKKSKCLTGCPYFQPRALERLRDDVLTEVQDVEQLVAKGQHLSACPYYGSRAAIKDAQVVVVPYNTLLHKSTREACGINLRGNVLIIDEAHNLLDTISHIHSSELTGHQLTHSHSQLTQYRDRFHSRFGATTLLHLNQVIFIISKLIRMLGGKPGCNPIESSHKGVDTKLYTLTDFVLSAEIDNLNIYKLLRFCQKSKIAQKLRGYTERYQPSVNINPPSTVQRKETGIRAFLKEISSKNNINTLPSEQDSAHPAYTETISANPLLSVLSFLESLTNHSEDGRIVCSRQSTVGKGSVKFLLLNPAAHFSDVVKEARSVIVAGGTMQPLEEFKEQLFLSAGADSSRIVEFSCGHVIPPENILPMAVTVGPSGKQLDFSYQARNTLAMLNELGRLLINVCNIVPAGIVCFFPSYEYEKLVFQHFERSGVIAKVALKKKIFREPKKASNVDEVLSEYSTTINGSKCTQDKNNCTGALLFSVVGGKLSEGLNFSDDLGRCVILVGLPYPNMKSPELQEKMNYLNTKKPGSGKLHYENLCMKAVNQSIGRAVRHKDDYSTVLLLDQRYSQPHVQAALPSWIRPSVQTQVKFGPMLGQLVKWSQHALRHHSHVILDTGILGFKTQAVPKPATLTSTQEP</sequence>
<keyword evidence="8" id="KW-0067">ATP-binding</keyword>
<evidence type="ECO:0000256" key="2">
    <source>
        <dbReference type="ARBA" id="ARBA00004123"/>
    </source>
</evidence>
<dbReference type="PANTHER" id="PTHR11472">
    <property type="entry name" value="DNA REPAIR DEAD HELICASE RAD3/XP-D SUBFAMILY MEMBER"/>
    <property type="match status" value="1"/>
</dbReference>
<keyword evidence="10" id="KW-0411">Iron-sulfur</keyword>
<evidence type="ECO:0000256" key="9">
    <source>
        <dbReference type="ARBA" id="ARBA00023004"/>
    </source>
</evidence>